<comment type="caution">
    <text evidence="1">The sequence shown here is derived from an EMBL/GenBank/DDBJ whole genome shotgun (WGS) entry which is preliminary data.</text>
</comment>
<sequence length="78" mass="8346">MSCTSTDAYAASTRCHSSSTIVTSVWQQGSRSTTMEQTFSIGERNWLVVDHTAEDAPVCDAASRVAGSNNVRDESPSC</sequence>
<reference evidence="1" key="1">
    <citation type="submission" date="2020-08" db="EMBL/GenBank/DDBJ databases">
        <title>Multicomponent nature underlies the extraordinary mechanical properties of spider dragline silk.</title>
        <authorList>
            <person name="Kono N."/>
            <person name="Nakamura H."/>
            <person name="Mori M."/>
            <person name="Yoshida Y."/>
            <person name="Ohtoshi R."/>
            <person name="Malay A.D."/>
            <person name="Moran D.A.P."/>
            <person name="Tomita M."/>
            <person name="Numata K."/>
            <person name="Arakawa K."/>
        </authorList>
    </citation>
    <scope>NUCLEOTIDE SEQUENCE</scope>
</reference>
<evidence type="ECO:0000313" key="1">
    <source>
        <dbReference type="EMBL" id="GFX87716.1"/>
    </source>
</evidence>
<keyword evidence="2" id="KW-1185">Reference proteome</keyword>
<dbReference type="EMBL" id="BMAU01021037">
    <property type="protein sequence ID" value="GFX87716.1"/>
    <property type="molecule type" value="Genomic_DNA"/>
</dbReference>
<name>A0A8X6R3H2_TRICX</name>
<protein>
    <submittedName>
        <fullName evidence="1">Uncharacterized protein</fullName>
    </submittedName>
</protein>
<organism evidence="1 2">
    <name type="scientific">Trichonephila clavipes</name>
    <name type="common">Golden silk orbweaver</name>
    <name type="synonym">Nephila clavipes</name>
    <dbReference type="NCBI Taxonomy" id="2585209"/>
    <lineage>
        <taxon>Eukaryota</taxon>
        <taxon>Metazoa</taxon>
        <taxon>Ecdysozoa</taxon>
        <taxon>Arthropoda</taxon>
        <taxon>Chelicerata</taxon>
        <taxon>Arachnida</taxon>
        <taxon>Araneae</taxon>
        <taxon>Araneomorphae</taxon>
        <taxon>Entelegynae</taxon>
        <taxon>Araneoidea</taxon>
        <taxon>Nephilidae</taxon>
        <taxon>Trichonephila</taxon>
    </lineage>
</organism>
<accession>A0A8X6R3H2</accession>
<evidence type="ECO:0000313" key="2">
    <source>
        <dbReference type="Proteomes" id="UP000887159"/>
    </source>
</evidence>
<dbReference type="AlphaFoldDB" id="A0A8X6R3H2"/>
<gene>
    <name evidence="1" type="ORF">TNCV_4304251</name>
</gene>
<dbReference type="Proteomes" id="UP000887159">
    <property type="component" value="Unassembled WGS sequence"/>
</dbReference>
<proteinExistence type="predicted"/>